<protein>
    <recommendedName>
        <fullName evidence="4">6-phosphogluconolactonase</fullName>
    </recommendedName>
</protein>
<evidence type="ECO:0000256" key="1">
    <source>
        <dbReference type="ARBA" id="ARBA00005564"/>
    </source>
</evidence>
<evidence type="ECO:0000313" key="2">
    <source>
        <dbReference type="EMBL" id="GGH37684.1"/>
    </source>
</evidence>
<sequence>MNNQRGNDELLLYVGSYALQDEPSIYQCKLDRNTGELTLIDSFAGILNPSFLVGNQDGNRLYSISESAQGAVAAYAIHPESGKLSELGMKELEGADPCYLTLSSTGYILIAHYSSGHLNTFALDTDGALAEMVSQIQHVGGSGAVSDRQEAAHAHSIVVNQEGTYAYVSDLGQDKIVIYRLEDGKLQASGHVELPPGSGPRHFVIRESGNTAYGINELNNSITTYNYNSIDGDLEIVQHISTLPEGFIGESYPADIHLSPDGRYIYGSNRGHDSIVRFAIDSTTGLLSEPVWSEAGGKWPRNFAVLEDYVLVANQNSNNIAVFKRDGDTGMLTATGSGLTLDKPVCIEPIYGK</sequence>
<dbReference type="PANTHER" id="PTHR30344">
    <property type="entry name" value="6-PHOSPHOGLUCONOLACTONASE-RELATED"/>
    <property type="match status" value="1"/>
</dbReference>
<name>A0ABQ1YVL2_9BACL</name>
<evidence type="ECO:0008006" key="4">
    <source>
        <dbReference type="Google" id="ProtNLM"/>
    </source>
</evidence>
<dbReference type="PANTHER" id="PTHR30344:SF1">
    <property type="entry name" value="6-PHOSPHOGLUCONOLACTONASE"/>
    <property type="match status" value="1"/>
</dbReference>
<dbReference type="InterPro" id="IPR011048">
    <property type="entry name" value="Haem_d1_sf"/>
</dbReference>
<evidence type="ECO:0000313" key="3">
    <source>
        <dbReference type="Proteomes" id="UP000659344"/>
    </source>
</evidence>
<accession>A0ABQ1YVL2</accession>
<reference evidence="3" key="1">
    <citation type="journal article" date="2019" name="Int. J. Syst. Evol. Microbiol.">
        <title>The Global Catalogue of Microorganisms (GCM) 10K type strain sequencing project: providing services to taxonomists for standard genome sequencing and annotation.</title>
        <authorList>
            <consortium name="The Broad Institute Genomics Platform"/>
            <consortium name="The Broad Institute Genome Sequencing Center for Infectious Disease"/>
            <person name="Wu L."/>
            <person name="Ma J."/>
        </authorList>
    </citation>
    <scope>NUCLEOTIDE SEQUENCE [LARGE SCALE GENOMIC DNA]</scope>
    <source>
        <strain evidence="3">CGMCC 1.12769</strain>
    </source>
</reference>
<proteinExistence type="inferred from homology"/>
<dbReference type="RefSeq" id="WP_188542166.1">
    <property type="nucleotide sequence ID" value="NZ_BMFT01000005.1"/>
</dbReference>
<dbReference type="InterPro" id="IPR019405">
    <property type="entry name" value="Lactonase_7-beta_prop"/>
</dbReference>
<organism evidence="2 3">
    <name type="scientific">Paenibacillus segetis</name>
    <dbReference type="NCBI Taxonomy" id="1325360"/>
    <lineage>
        <taxon>Bacteria</taxon>
        <taxon>Bacillati</taxon>
        <taxon>Bacillota</taxon>
        <taxon>Bacilli</taxon>
        <taxon>Bacillales</taxon>
        <taxon>Paenibacillaceae</taxon>
        <taxon>Paenibacillus</taxon>
    </lineage>
</organism>
<gene>
    <name evidence="2" type="ORF">GCM10008013_45300</name>
</gene>
<dbReference type="InterPro" id="IPR050282">
    <property type="entry name" value="Cycloisomerase_2"/>
</dbReference>
<dbReference type="EMBL" id="BMFT01000005">
    <property type="protein sequence ID" value="GGH37684.1"/>
    <property type="molecule type" value="Genomic_DNA"/>
</dbReference>
<comment type="similarity">
    <text evidence="1">Belongs to the cycloisomerase 2 family.</text>
</comment>
<dbReference type="Proteomes" id="UP000659344">
    <property type="component" value="Unassembled WGS sequence"/>
</dbReference>
<dbReference type="Gene3D" id="2.130.10.10">
    <property type="entry name" value="YVTN repeat-like/Quinoprotein amine dehydrogenase"/>
    <property type="match status" value="1"/>
</dbReference>
<dbReference type="Pfam" id="PF10282">
    <property type="entry name" value="Lactonase"/>
    <property type="match status" value="1"/>
</dbReference>
<keyword evidence="3" id="KW-1185">Reference proteome</keyword>
<dbReference type="InterPro" id="IPR015943">
    <property type="entry name" value="WD40/YVTN_repeat-like_dom_sf"/>
</dbReference>
<dbReference type="SUPFAM" id="SSF51004">
    <property type="entry name" value="C-terminal (heme d1) domain of cytochrome cd1-nitrite reductase"/>
    <property type="match status" value="1"/>
</dbReference>
<comment type="caution">
    <text evidence="2">The sequence shown here is derived from an EMBL/GenBank/DDBJ whole genome shotgun (WGS) entry which is preliminary data.</text>
</comment>